<dbReference type="Gene3D" id="3.90.640.10">
    <property type="entry name" value="Actin, Chain A, domain 4"/>
    <property type="match status" value="1"/>
</dbReference>
<dbReference type="Pfam" id="PF00012">
    <property type="entry name" value="HSP70"/>
    <property type="match status" value="1"/>
</dbReference>
<dbReference type="Proteomes" id="UP000016931">
    <property type="component" value="Unassembled WGS sequence"/>
</dbReference>
<comment type="catalytic activity">
    <reaction evidence="7">
        <text>ATP + H2O = ADP + phosphate + H(+)</text>
        <dbReference type="Rhea" id="RHEA:13065"/>
        <dbReference type="ChEBI" id="CHEBI:15377"/>
        <dbReference type="ChEBI" id="CHEBI:15378"/>
        <dbReference type="ChEBI" id="CHEBI:30616"/>
        <dbReference type="ChEBI" id="CHEBI:43474"/>
        <dbReference type="ChEBI" id="CHEBI:456216"/>
        <dbReference type="EC" id="3.6.4.10"/>
    </reaction>
</comment>
<dbReference type="OrthoDB" id="2401965at2759"/>
<evidence type="ECO:0000256" key="7">
    <source>
        <dbReference type="ARBA" id="ARBA00048056"/>
    </source>
</evidence>
<evidence type="ECO:0000313" key="13">
    <source>
        <dbReference type="EMBL" id="EMF10776.1"/>
    </source>
</evidence>
<dbReference type="InterPro" id="IPR043129">
    <property type="entry name" value="ATPase_NBD"/>
</dbReference>
<evidence type="ECO:0000256" key="2">
    <source>
        <dbReference type="ARBA" id="ARBA00007381"/>
    </source>
</evidence>
<keyword evidence="6" id="KW-0496">Mitochondrion</keyword>
<dbReference type="GO" id="GO:0051082">
    <property type="term" value="F:unfolded protein binding"/>
    <property type="evidence" value="ECO:0007669"/>
    <property type="project" value="InterPro"/>
</dbReference>
<dbReference type="RefSeq" id="XP_016758897.1">
    <property type="nucleotide sequence ID" value="XM_016906390.1"/>
</dbReference>
<comment type="similarity">
    <text evidence="2 10">Belongs to the heat shock protein 70 family.</text>
</comment>
<dbReference type="Gene3D" id="3.30.420.40">
    <property type="match status" value="2"/>
</dbReference>
<dbReference type="HAMAP" id="MF_00332">
    <property type="entry name" value="DnaK"/>
    <property type="match status" value="1"/>
</dbReference>
<evidence type="ECO:0000256" key="4">
    <source>
        <dbReference type="ARBA" id="ARBA00022840"/>
    </source>
</evidence>
<organism evidence="13 14">
    <name type="scientific">Sphaerulina musiva (strain SO2202)</name>
    <name type="common">Poplar stem canker fungus</name>
    <name type="synonym">Septoria musiva</name>
    <dbReference type="NCBI Taxonomy" id="692275"/>
    <lineage>
        <taxon>Eukaryota</taxon>
        <taxon>Fungi</taxon>
        <taxon>Dikarya</taxon>
        <taxon>Ascomycota</taxon>
        <taxon>Pezizomycotina</taxon>
        <taxon>Dothideomycetes</taxon>
        <taxon>Dothideomycetidae</taxon>
        <taxon>Mycosphaerellales</taxon>
        <taxon>Mycosphaerellaceae</taxon>
        <taxon>Sphaerulina</taxon>
    </lineage>
</organism>
<dbReference type="PROSITE" id="PS00297">
    <property type="entry name" value="HSP70_1"/>
    <property type="match status" value="1"/>
</dbReference>
<comment type="function">
    <text evidence="8">Required for the assembly of iron-sulfur (Fe/S) clusters in mitochondria. Assisted by the DnaJ-like co-chaperone jac1 and the nucleotide exchange factor mge1, it mediates ATP-dependent Fe-S cluster transfer from the scaffold proteins isu1/isu2 to grx5.</text>
</comment>
<protein>
    <recommendedName>
        <fullName evidence="9">Iron-sulfur cluster biogenesis chaperone, mitochondrial</fullName>
    </recommendedName>
</protein>
<dbReference type="Gene3D" id="1.20.1270.10">
    <property type="match status" value="1"/>
</dbReference>
<evidence type="ECO:0000256" key="1">
    <source>
        <dbReference type="ARBA" id="ARBA00004305"/>
    </source>
</evidence>
<feature type="compositionally biased region" description="Low complexity" evidence="12">
    <location>
        <begin position="13"/>
        <end position="25"/>
    </location>
</feature>
<dbReference type="PROSITE" id="PS01036">
    <property type="entry name" value="HSP70_3"/>
    <property type="match status" value="1"/>
</dbReference>
<keyword evidence="3 10" id="KW-0547">Nucleotide-binding</keyword>
<dbReference type="FunFam" id="3.30.420.40:FF:000004">
    <property type="entry name" value="Molecular chaperone DnaK"/>
    <property type="match status" value="1"/>
</dbReference>
<gene>
    <name evidence="13" type="ORF">SEPMUDRAFT_150782</name>
</gene>
<feature type="region of interest" description="Disordered" evidence="12">
    <location>
        <begin position="1"/>
        <end position="40"/>
    </location>
</feature>
<dbReference type="NCBIfam" id="TIGR02350">
    <property type="entry name" value="prok_dnaK"/>
    <property type="match status" value="1"/>
</dbReference>
<keyword evidence="13" id="KW-0346">Stress response</keyword>
<dbReference type="eggNOG" id="KOG0102">
    <property type="taxonomic scope" value="Eukaryota"/>
</dbReference>
<dbReference type="PRINTS" id="PR00301">
    <property type="entry name" value="HEATSHOCK70"/>
</dbReference>
<dbReference type="GO" id="GO:0005759">
    <property type="term" value="C:mitochondrial matrix"/>
    <property type="evidence" value="ECO:0007669"/>
    <property type="project" value="UniProtKB-SubCell"/>
</dbReference>
<dbReference type="FunFam" id="3.90.640.10:FF:000003">
    <property type="entry name" value="Molecular chaperone DnaK"/>
    <property type="match status" value="1"/>
</dbReference>
<proteinExistence type="inferred from homology"/>
<dbReference type="NCBIfam" id="NF001413">
    <property type="entry name" value="PRK00290.1"/>
    <property type="match status" value="1"/>
</dbReference>
<dbReference type="Gene3D" id="2.60.34.10">
    <property type="entry name" value="Substrate Binding Domain Of DNAk, Chain A, domain 1"/>
    <property type="match status" value="1"/>
</dbReference>
<evidence type="ECO:0000256" key="8">
    <source>
        <dbReference type="ARBA" id="ARBA00059314"/>
    </source>
</evidence>
<dbReference type="PANTHER" id="PTHR19375">
    <property type="entry name" value="HEAT SHOCK PROTEIN 70KDA"/>
    <property type="match status" value="1"/>
</dbReference>
<feature type="compositionally biased region" description="Basic and acidic residues" evidence="12">
    <location>
        <begin position="647"/>
        <end position="680"/>
    </location>
</feature>
<keyword evidence="5" id="KW-0809">Transit peptide</keyword>
<evidence type="ECO:0000313" key="14">
    <source>
        <dbReference type="Proteomes" id="UP000016931"/>
    </source>
</evidence>
<dbReference type="FunFam" id="2.60.34.10:FF:000014">
    <property type="entry name" value="Chaperone protein DnaK HSP70"/>
    <property type="match status" value="1"/>
</dbReference>
<dbReference type="GO" id="GO:0140662">
    <property type="term" value="F:ATP-dependent protein folding chaperone"/>
    <property type="evidence" value="ECO:0007669"/>
    <property type="project" value="InterPro"/>
</dbReference>
<dbReference type="InterPro" id="IPR029047">
    <property type="entry name" value="HSP70_peptide-bd_sf"/>
</dbReference>
<dbReference type="InterPro" id="IPR012725">
    <property type="entry name" value="Chaperone_DnaK"/>
</dbReference>
<accession>N1QEE5</accession>
<dbReference type="EMBL" id="KB456267">
    <property type="protein sequence ID" value="EMF10776.1"/>
    <property type="molecule type" value="Genomic_DNA"/>
</dbReference>
<evidence type="ECO:0000256" key="3">
    <source>
        <dbReference type="ARBA" id="ARBA00022741"/>
    </source>
</evidence>
<keyword evidence="11" id="KW-0175">Coiled coil</keyword>
<feature type="coiled-coil region" evidence="11">
    <location>
        <begin position="576"/>
        <end position="610"/>
    </location>
</feature>
<feature type="region of interest" description="Disordered" evidence="12">
    <location>
        <begin position="642"/>
        <end position="680"/>
    </location>
</feature>
<dbReference type="SUPFAM" id="SSF100920">
    <property type="entry name" value="Heat shock protein 70kD (HSP70), peptide-binding domain"/>
    <property type="match status" value="1"/>
</dbReference>
<dbReference type="PROSITE" id="PS00329">
    <property type="entry name" value="HSP70_2"/>
    <property type="match status" value="1"/>
</dbReference>
<dbReference type="SUPFAM" id="SSF100934">
    <property type="entry name" value="Heat shock protein 70kD (HSP70), C-terminal subdomain"/>
    <property type="match status" value="1"/>
</dbReference>
<reference evidence="13 14" key="1">
    <citation type="journal article" date="2012" name="PLoS Pathog.">
        <title>Diverse lifestyles and strategies of plant pathogenesis encoded in the genomes of eighteen Dothideomycetes fungi.</title>
        <authorList>
            <person name="Ohm R.A."/>
            <person name="Feau N."/>
            <person name="Henrissat B."/>
            <person name="Schoch C.L."/>
            <person name="Horwitz B.A."/>
            <person name="Barry K.W."/>
            <person name="Condon B.J."/>
            <person name="Copeland A.C."/>
            <person name="Dhillon B."/>
            <person name="Glaser F."/>
            <person name="Hesse C.N."/>
            <person name="Kosti I."/>
            <person name="LaButti K."/>
            <person name="Lindquist E.A."/>
            <person name="Lucas S."/>
            <person name="Salamov A.A."/>
            <person name="Bradshaw R.E."/>
            <person name="Ciuffetti L."/>
            <person name="Hamelin R.C."/>
            <person name="Kema G.H.J."/>
            <person name="Lawrence C."/>
            <person name="Scott J.A."/>
            <person name="Spatafora J.W."/>
            <person name="Turgeon B.G."/>
            <person name="de Wit P.J.G.M."/>
            <person name="Zhong S."/>
            <person name="Goodwin S.B."/>
            <person name="Grigoriev I.V."/>
        </authorList>
    </citation>
    <scope>NUCLEOTIDE SEQUENCE [LARGE SCALE GENOMIC DNA]</scope>
    <source>
        <strain evidence="13 14">SO2202</strain>
    </source>
</reference>
<name>N1QEE5_SPHMS</name>
<evidence type="ECO:0000256" key="6">
    <source>
        <dbReference type="ARBA" id="ARBA00023128"/>
    </source>
</evidence>
<evidence type="ECO:0000256" key="10">
    <source>
        <dbReference type="RuleBase" id="RU003322"/>
    </source>
</evidence>
<dbReference type="GO" id="GO:0005524">
    <property type="term" value="F:ATP binding"/>
    <property type="evidence" value="ECO:0007669"/>
    <property type="project" value="UniProtKB-KW"/>
</dbReference>
<dbReference type="CDD" id="cd11733">
    <property type="entry name" value="ASKHA_NBD_HSP70_HSPA9"/>
    <property type="match status" value="1"/>
</dbReference>
<dbReference type="GeneID" id="27903527"/>
<dbReference type="InterPro" id="IPR029048">
    <property type="entry name" value="HSP70_C_sf"/>
</dbReference>
<evidence type="ECO:0000256" key="12">
    <source>
        <dbReference type="SAM" id="MobiDB-lite"/>
    </source>
</evidence>
<sequence length="680" mass="73732">MLSSRLTRNAIPRATSSFRSSARRAPLTSQFRRGYAEDTNADSGKVKGPIIGIDLGTTNSAVAVMEGKAPRIIENSEGARTTPSVVGFTKEGERLVGIAAKRQAVVNPENTLFATKRLIGRKFKDSEVQKDIQQVPYKIVQHTNGDAWLEAQGQKYSPSQIGGFVLGKMKETAEAFLGKNVKNAVVTVPAYFNDQQRQATKDAGQISGLTVHRVINEPTAAALAYGLEKDDKVVAVYDLGGGTFDISILEISNGVFEVKATNGDTHLGGEDFDITLVRHLVQQFKKEQGIDLSGDRMAIQRIREAAEKAKIELSSAQQTDINLPFITADSSGPKHINTKLSRSQLESLVEPLISRTVEPVRKALKDANLQAKDIQDVILVGGMTRMPKVTESVKAIFGREPAKSVNPDEAVAIGAAIQGGVLAGEVTDLLLLDVTPLSLGIETLGGVFTRLINRNTTIPTKKSQTFSTAADFQSAVEIKVYQGERELVRDNKMLGNFQLVGIPPAHRGVPQIEVTFDIDADSIVHVHAKDKSTNKDQSITIASGSGLSDSEIENMVNDAEKYAAADKDRKAAIEAANRADSVVNDTEKALKEFEDRIDKAEADKIRETINGLREFIATNQTGEGTATAEEIKAKTDELQTASLTLFDKMHRARQEAESSPKEGEQSSEQPKQDGSDEKKP</sequence>
<dbReference type="STRING" id="692275.N1QEE5"/>
<evidence type="ECO:0000256" key="9">
    <source>
        <dbReference type="ARBA" id="ARBA00070638"/>
    </source>
</evidence>
<dbReference type="FunFam" id="3.30.30.30:FF:000003">
    <property type="entry name" value="Heat shock protein 9"/>
    <property type="match status" value="1"/>
</dbReference>
<evidence type="ECO:0000256" key="11">
    <source>
        <dbReference type="SAM" id="Coils"/>
    </source>
</evidence>
<dbReference type="SUPFAM" id="SSF53067">
    <property type="entry name" value="Actin-like ATPase domain"/>
    <property type="match status" value="2"/>
</dbReference>
<dbReference type="HOGENOM" id="CLU_005965_2_1_1"/>
<dbReference type="AlphaFoldDB" id="N1QEE5"/>
<dbReference type="InterPro" id="IPR013126">
    <property type="entry name" value="Hsp_70_fam"/>
</dbReference>
<comment type="subcellular location">
    <subcellularLocation>
        <location evidence="1">Mitochondrion matrix</location>
    </subcellularLocation>
</comment>
<evidence type="ECO:0000256" key="5">
    <source>
        <dbReference type="ARBA" id="ARBA00022946"/>
    </source>
</evidence>
<keyword evidence="14" id="KW-1185">Reference proteome</keyword>
<dbReference type="InterPro" id="IPR018181">
    <property type="entry name" value="Heat_shock_70_CS"/>
</dbReference>
<dbReference type="FunFam" id="1.20.1270.10:FF:000007">
    <property type="entry name" value="Heat shock protein, mitochondrial"/>
    <property type="match status" value="1"/>
</dbReference>
<dbReference type="FunFam" id="3.30.420.40:FF:000020">
    <property type="entry name" value="Chaperone protein HscA homolog"/>
    <property type="match status" value="1"/>
</dbReference>
<dbReference type="OMA" id="MGTDWKI"/>
<keyword evidence="4 10" id="KW-0067">ATP-binding</keyword>